<dbReference type="Pfam" id="PF07859">
    <property type="entry name" value="Abhydrolase_3"/>
    <property type="match status" value="1"/>
</dbReference>
<dbReference type="AlphaFoldDB" id="S8D3Z6"/>
<dbReference type="PANTHER" id="PTHR23024">
    <property type="entry name" value="ARYLACETAMIDE DEACETYLASE"/>
    <property type="match status" value="1"/>
</dbReference>
<reference evidence="3 4" key="1">
    <citation type="journal article" date="2013" name="BMC Genomics">
        <title>The miniature genome of a carnivorous plant Genlisea aurea contains a low number of genes and short non-coding sequences.</title>
        <authorList>
            <person name="Leushkin E.V."/>
            <person name="Sutormin R.A."/>
            <person name="Nabieva E.R."/>
            <person name="Penin A.A."/>
            <person name="Kondrashov A.S."/>
            <person name="Logacheva M.D."/>
        </authorList>
    </citation>
    <scope>NUCLEOTIDE SEQUENCE [LARGE SCALE GENOMIC DNA]</scope>
</reference>
<dbReference type="Proteomes" id="UP000015453">
    <property type="component" value="Unassembled WGS sequence"/>
</dbReference>
<dbReference type="PANTHER" id="PTHR23024:SF479">
    <property type="entry name" value="CARBOXYLESTERASE 2-RELATED"/>
    <property type="match status" value="1"/>
</dbReference>
<protein>
    <recommendedName>
        <fullName evidence="2">Alpha/beta hydrolase fold-3 domain-containing protein</fullName>
    </recommendedName>
</protein>
<feature type="domain" description="Alpha/beta hydrolase fold-3" evidence="2">
    <location>
        <begin position="66"/>
        <end position="274"/>
    </location>
</feature>
<name>S8D3Z6_9LAMI</name>
<dbReference type="OrthoDB" id="408631at2759"/>
<comment type="similarity">
    <text evidence="1">Belongs to the 'GDXG' lipolytic enzyme family.</text>
</comment>
<evidence type="ECO:0000313" key="3">
    <source>
        <dbReference type="EMBL" id="EPS57363.1"/>
    </source>
</evidence>
<evidence type="ECO:0000313" key="4">
    <source>
        <dbReference type="Proteomes" id="UP000015453"/>
    </source>
</evidence>
<accession>S8D3Z6</accession>
<dbReference type="InterPro" id="IPR029058">
    <property type="entry name" value="AB_hydrolase_fold"/>
</dbReference>
<keyword evidence="4" id="KW-1185">Reference proteome</keyword>
<evidence type="ECO:0000259" key="2">
    <source>
        <dbReference type="Pfam" id="PF07859"/>
    </source>
</evidence>
<dbReference type="InterPro" id="IPR050466">
    <property type="entry name" value="Carboxylest/Gibb_receptor"/>
</dbReference>
<organism evidence="3 4">
    <name type="scientific">Genlisea aurea</name>
    <dbReference type="NCBI Taxonomy" id="192259"/>
    <lineage>
        <taxon>Eukaryota</taxon>
        <taxon>Viridiplantae</taxon>
        <taxon>Streptophyta</taxon>
        <taxon>Embryophyta</taxon>
        <taxon>Tracheophyta</taxon>
        <taxon>Spermatophyta</taxon>
        <taxon>Magnoliopsida</taxon>
        <taxon>eudicotyledons</taxon>
        <taxon>Gunneridae</taxon>
        <taxon>Pentapetalae</taxon>
        <taxon>asterids</taxon>
        <taxon>lamiids</taxon>
        <taxon>Lamiales</taxon>
        <taxon>Lentibulariaceae</taxon>
        <taxon>Genlisea</taxon>
    </lineage>
</organism>
<evidence type="ECO:0000256" key="1">
    <source>
        <dbReference type="ARBA" id="ARBA00010515"/>
    </source>
</evidence>
<feature type="non-terminal residue" evidence="3">
    <location>
        <position position="1"/>
    </location>
</feature>
<sequence>THDFPPYLRVYSSGRVERLKKTDFVPPGEDPDTGVVSRDAVISPGKLPSYRVFLPKIENHEKVPLIIYFHGGAFCFQSAFSSEYTKFGNRLAAAARSVVVSVEYRLAPEHLLPACYHDAFEAAKWVGLHALPGGGPDPWLNDHADFARVIASGDSAGANIAHHVVTRSKNGSDGAFGFEFSGLILIHPYFGMGQRSLLWDYLFPEGAATSDPRQNPPADNDFPANLRCDRILICTAELDSLREKGEIYFRSAKERQWSGEIELFESPGESHVFHLFDPSGDAAVSLMNHIVGFI</sequence>
<dbReference type="GO" id="GO:0016787">
    <property type="term" value="F:hydrolase activity"/>
    <property type="evidence" value="ECO:0007669"/>
    <property type="project" value="InterPro"/>
</dbReference>
<dbReference type="InterPro" id="IPR013094">
    <property type="entry name" value="AB_hydrolase_3"/>
</dbReference>
<gene>
    <name evidence="3" type="ORF">M569_17456</name>
</gene>
<proteinExistence type="inferred from homology"/>
<dbReference type="Gene3D" id="3.40.50.1820">
    <property type="entry name" value="alpha/beta hydrolase"/>
    <property type="match status" value="1"/>
</dbReference>
<dbReference type="SUPFAM" id="SSF53474">
    <property type="entry name" value="alpha/beta-Hydrolases"/>
    <property type="match status" value="1"/>
</dbReference>
<feature type="non-terminal residue" evidence="3">
    <location>
        <position position="294"/>
    </location>
</feature>
<dbReference type="EMBL" id="AUSU01010311">
    <property type="protein sequence ID" value="EPS57363.1"/>
    <property type="molecule type" value="Genomic_DNA"/>
</dbReference>
<comment type="caution">
    <text evidence="3">The sequence shown here is derived from an EMBL/GenBank/DDBJ whole genome shotgun (WGS) entry which is preliminary data.</text>
</comment>